<accession>A0AAW0LN01</accession>
<comment type="caution">
    <text evidence="1">The sequence shown here is derived from an EMBL/GenBank/DDBJ whole genome shotgun (WGS) entry which is preliminary data.</text>
</comment>
<reference evidence="1 2" key="1">
    <citation type="journal article" date="2018" name="Sci. Data">
        <title>The draft genome sequence of cork oak.</title>
        <authorList>
            <person name="Ramos A.M."/>
            <person name="Usie A."/>
            <person name="Barbosa P."/>
            <person name="Barros P.M."/>
            <person name="Capote T."/>
            <person name="Chaves I."/>
            <person name="Simoes F."/>
            <person name="Abreu I."/>
            <person name="Carrasquinho I."/>
            <person name="Faro C."/>
            <person name="Guimaraes J.B."/>
            <person name="Mendonca D."/>
            <person name="Nobrega F."/>
            <person name="Rodrigues L."/>
            <person name="Saibo N.J.M."/>
            <person name="Varela M.C."/>
            <person name="Egas C."/>
            <person name="Matos J."/>
            <person name="Miguel C.M."/>
            <person name="Oliveira M.M."/>
            <person name="Ricardo C.P."/>
            <person name="Goncalves S."/>
        </authorList>
    </citation>
    <scope>NUCLEOTIDE SEQUENCE [LARGE SCALE GENOMIC DNA]</scope>
    <source>
        <strain evidence="2">cv. HL8</strain>
    </source>
</reference>
<evidence type="ECO:0000313" key="1">
    <source>
        <dbReference type="EMBL" id="KAK7852383.1"/>
    </source>
</evidence>
<dbReference type="Proteomes" id="UP000237347">
    <property type="component" value="Unassembled WGS sequence"/>
</dbReference>
<protein>
    <submittedName>
        <fullName evidence="1">Uncharacterized protein</fullName>
    </submittedName>
</protein>
<dbReference type="AlphaFoldDB" id="A0AAW0LN01"/>
<name>A0AAW0LN01_QUESU</name>
<proteinExistence type="predicted"/>
<sequence length="64" mass="7683">MRWGQESLELIVYQFGYHIRDELAQGHVEGMYKDIEWNLWTWKMGKRNDAFELECGTKAQTQSE</sequence>
<organism evidence="1 2">
    <name type="scientific">Quercus suber</name>
    <name type="common">Cork oak</name>
    <dbReference type="NCBI Taxonomy" id="58331"/>
    <lineage>
        <taxon>Eukaryota</taxon>
        <taxon>Viridiplantae</taxon>
        <taxon>Streptophyta</taxon>
        <taxon>Embryophyta</taxon>
        <taxon>Tracheophyta</taxon>
        <taxon>Spermatophyta</taxon>
        <taxon>Magnoliopsida</taxon>
        <taxon>eudicotyledons</taxon>
        <taxon>Gunneridae</taxon>
        <taxon>Pentapetalae</taxon>
        <taxon>rosids</taxon>
        <taxon>fabids</taxon>
        <taxon>Fagales</taxon>
        <taxon>Fagaceae</taxon>
        <taxon>Quercus</taxon>
    </lineage>
</organism>
<gene>
    <name evidence="1" type="ORF">CFP56_039091</name>
</gene>
<keyword evidence="2" id="KW-1185">Reference proteome</keyword>
<evidence type="ECO:0000313" key="2">
    <source>
        <dbReference type="Proteomes" id="UP000237347"/>
    </source>
</evidence>
<dbReference type="EMBL" id="PKMF04000076">
    <property type="protein sequence ID" value="KAK7852383.1"/>
    <property type="molecule type" value="Genomic_DNA"/>
</dbReference>